<feature type="transmembrane region" description="Helical" evidence="1">
    <location>
        <begin position="311"/>
        <end position="327"/>
    </location>
</feature>
<proteinExistence type="predicted"/>
<evidence type="ECO:0000313" key="3">
    <source>
        <dbReference type="Proteomes" id="UP001589683"/>
    </source>
</evidence>
<keyword evidence="1" id="KW-0812">Transmembrane</keyword>
<comment type="caution">
    <text evidence="2">The sequence shown here is derived from an EMBL/GenBank/DDBJ whole genome shotgun (WGS) entry which is preliminary data.</text>
</comment>
<evidence type="ECO:0000313" key="2">
    <source>
        <dbReference type="EMBL" id="MFB9233002.1"/>
    </source>
</evidence>
<keyword evidence="3" id="KW-1185">Reference proteome</keyword>
<feature type="transmembrane region" description="Helical" evidence="1">
    <location>
        <begin position="181"/>
        <end position="201"/>
    </location>
</feature>
<name>A0ABV5JHR6_9RHOB</name>
<feature type="transmembrane region" description="Helical" evidence="1">
    <location>
        <begin position="136"/>
        <end position="169"/>
    </location>
</feature>
<organism evidence="2 3">
    <name type="scientific">Pseudohalocynthiibacter aestuariivivens</name>
    <dbReference type="NCBI Taxonomy" id="1591409"/>
    <lineage>
        <taxon>Bacteria</taxon>
        <taxon>Pseudomonadati</taxon>
        <taxon>Pseudomonadota</taxon>
        <taxon>Alphaproteobacteria</taxon>
        <taxon>Rhodobacterales</taxon>
        <taxon>Paracoccaceae</taxon>
        <taxon>Pseudohalocynthiibacter</taxon>
    </lineage>
</organism>
<feature type="transmembrane region" description="Helical" evidence="1">
    <location>
        <begin position="339"/>
        <end position="360"/>
    </location>
</feature>
<keyword evidence="1" id="KW-0472">Membrane</keyword>
<feature type="transmembrane region" description="Helical" evidence="1">
    <location>
        <begin position="7"/>
        <end position="23"/>
    </location>
</feature>
<gene>
    <name evidence="2" type="ORF">ACFFUT_14520</name>
</gene>
<dbReference type="Proteomes" id="UP001589683">
    <property type="component" value="Unassembled WGS sequence"/>
</dbReference>
<sequence>MMLNKRGYSVVLIVYAIIAVSVIKPPNDWAKTHFLLSYDLGIFRRGFLGQLLRPFYDTEMSQSAVFMIGALLTFVAGLVLVLFMTKCLRTAENGIEMALVFATSFGLATFLGNTGYFDGALAVLGVTALLFPTRGVIPLFAKTMICLTGVLVHEIMLPTYTLLVAFQIFFARDAEPFPKRILLSVSPIIASLLAVIVLFQLSPNASEMYVVTLAEVTSRAMDFNVRKGAVEAVMKYAEGEEPGYNYVWNSNRYLFELKYVSWIGVGFILYLIGAGWKLICDRPFIDRLAVLAAALGPLSLLFVAFDLSRLVSLAIIQSFVVLALILQHDDAARSRLANVFSHQVIVLLLVANVLISFLPLNFTPVNRIGFPAALLDLPIWRGEF</sequence>
<feature type="transmembrane region" description="Helical" evidence="1">
    <location>
        <begin position="64"/>
        <end position="85"/>
    </location>
</feature>
<feature type="transmembrane region" description="Helical" evidence="1">
    <location>
        <begin position="97"/>
        <end position="116"/>
    </location>
</feature>
<keyword evidence="1" id="KW-1133">Transmembrane helix</keyword>
<feature type="transmembrane region" description="Helical" evidence="1">
    <location>
        <begin position="259"/>
        <end position="276"/>
    </location>
</feature>
<reference evidence="2 3" key="1">
    <citation type="submission" date="2024-09" db="EMBL/GenBank/DDBJ databases">
        <authorList>
            <person name="Sun Q."/>
            <person name="Mori K."/>
        </authorList>
    </citation>
    <scope>NUCLEOTIDE SEQUENCE [LARGE SCALE GENOMIC DNA]</scope>
    <source>
        <strain evidence="2 3">CECT 8726</strain>
    </source>
</reference>
<evidence type="ECO:0000256" key="1">
    <source>
        <dbReference type="SAM" id="Phobius"/>
    </source>
</evidence>
<protein>
    <recommendedName>
        <fullName evidence="4">EpsG family protein</fullName>
    </recommendedName>
</protein>
<dbReference type="EMBL" id="JBHMEA010000045">
    <property type="protein sequence ID" value="MFB9233002.1"/>
    <property type="molecule type" value="Genomic_DNA"/>
</dbReference>
<evidence type="ECO:0008006" key="4">
    <source>
        <dbReference type="Google" id="ProtNLM"/>
    </source>
</evidence>
<dbReference type="RefSeq" id="WP_213887191.1">
    <property type="nucleotide sequence ID" value="NZ_JAGFNU010000001.1"/>
</dbReference>
<accession>A0ABV5JHR6</accession>
<feature type="transmembrane region" description="Helical" evidence="1">
    <location>
        <begin position="288"/>
        <end position="305"/>
    </location>
</feature>